<dbReference type="SUPFAM" id="SSF54593">
    <property type="entry name" value="Glyoxalase/Bleomycin resistance protein/Dihydroxybiphenyl dioxygenase"/>
    <property type="match status" value="1"/>
</dbReference>
<dbReference type="EMBL" id="QVME01000004">
    <property type="protein sequence ID" value="RGE67737.1"/>
    <property type="molecule type" value="Genomic_DNA"/>
</dbReference>
<dbReference type="PANTHER" id="PTHR35908">
    <property type="entry name" value="HYPOTHETICAL FUSION PROTEIN"/>
    <property type="match status" value="1"/>
</dbReference>
<keyword evidence="3" id="KW-0560">Oxidoreductase</keyword>
<protein>
    <submittedName>
        <fullName evidence="2">Glyoxalase-like domain</fullName>
    </submittedName>
    <submittedName>
        <fullName evidence="3">Glyoxalase/bleomycin resistance/dioxygenase family protein</fullName>
    </submittedName>
</protein>
<dbReference type="EMBL" id="CZBE01000002">
    <property type="protein sequence ID" value="CUP31217.1"/>
    <property type="molecule type" value="Genomic_DNA"/>
</dbReference>
<name>A0A174M8N7_9FIRM</name>
<dbReference type="Pfam" id="PF18029">
    <property type="entry name" value="Glyoxalase_6"/>
    <property type="match status" value="1"/>
</dbReference>
<evidence type="ECO:0000313" key="4">
    <source>
        <dbReference type="Proteomes" id="UP000095765"/>
    </source>
</evidence>
<dbReference type="InterPro" id="IPR041581">
    <property type="entry name" value="Glyoxalase_6"/>
</dbReference>
<dbReference type="Proteomes" id="UP000095765">
    <property type="component" value="Unassembled WGS sequence"/>
</dbReference>
<evidence type="ECO:0000313" key="3">
    <source>
        <dbReference type="EMBL" id="RGE67737.1"/>
    </source>
</evidence>
<proteinExistence type="predicted"/>
<organism evidence="2 4">
    <name type="scientific">Anaerotruncus colihominis</name>
    <dbReference type="NCBI Taxonomy" id="169435"/>
    <lineage>
        <taxon>Bacteria</taxon>
        <taxon>Bacillati</taxon>
        <taxon>Bacillota</taxon>
        <taxon>Clostridia</taxon>
        <taxon>Eubacteriales</taxon>
        <taxon>Oscillospiraceae</taxon>
        <taxon>Anaerotruncus</taxon>
    </lineage>
</organism>
<dbReference type="Proteomes" id="UP000260828">
    <property type="component" value="Unassembled WGS sequence"/>
</dbReference>
<reference evidence="2 4" key="1">
    <citation type="submission" date="2015-09" db="EMBL/GenBank/DDBJ databases">
        <authorList>
            <consortium name="Pathogen Informatics"/>
        </authorList>
    </citation>
    <scope>NUCLEOTIDE SEQUENCE [LARGE SCALE GENOMIC DNA]</scope>
    <source>
        <strain evidence="2 4">2789STDY5834939</strain>
    </source>
</reference>
<sequence>MADDLQIKLYAFTLDCRNPYELAKFYAALLGWEIAFHDEEFACVGAPGKAQGAYPGILFQKNAQHEAPVWPQTLGTQQQQAHMDFAVNDLEQAVRHAISCGAKPAEKQFSDSWRVMLDPAGHPFCLCSMKPVIDSPEFALL</sequence>
<dbReference type="GO" id="GO:0051213">
    <property type="term" value="F:dioxygenase activity"/>
    <property type="evidence" value="ECO:0007669"/>
    <property type="project" value="UniProtKB-KW"/>
</dbReference>
<dbReference type="GeneID" id="72464730"/>
<dbReference type="AlphaFoldDB" id="A0A174M8N7"/>
<keyword evidence="3" id="KW-0223">Dioxygenase</keyword>
<reference evidence="3 5" key="2">
    <citation type="submission" date="2018-08" db="EMBL/GenBank/DDBJ databases">
        <title>A genome reference for cultivated species of the human gut microbiota.</title>
        <authorList>
            <person name="Zou Y."/>
            <person name="Xue W."/>
            <person name="Luo G."/>
        </authorList>
    </citation>
    <scope>NUCLEOTIDE SEQUENCE [LARGE SCALE GENOMIC DNA]</scope>
    <source>
        <strain evidence="3 5">TF05-12AC</strain>
    </source>
</reference>
<dbReference type="PANTHER" id="PTHR35908:SF1">
    <property type="entry name" value="CONSERVED PROTEIN"/>
    <property type="match status" value="1"/>
</dbReference>
<evidence type="ECO:0000313" key="2">
    <source>
        <dbReference type="EMBL" id="CUP31217.1"/>
    </source>
</evidence>
<dbReference type="OrthoDB" id="1645442at2"/>
<dbReference type="InterPro" id="IPR029068">
    <property type="entry name" value="Glyas_Bleomycin-R_OHBP_Dase"/>
</dbReference>
<evidence type="ECO:0000259" key="1">
    <source>
        <dbReference type="Pfam" id="PF18029"/>
    </source>
</evidence>
<dbReference type="RefSeq" id="WP_024729973.1">
    <property type="nucleotide sequence ID" value="NZ_CABIWA010000001.1"/>
</dbReference>
<dbReference type="Gene3D" id="3.10.180.10">
    <property type="entry name" value="2,3-Dihydroxybiphenyl 1,2-Dioxygenase, domain 1"/>
    <property type="match status" value="1"/>
</dbReference>
<accession>A0A174M8N7</accession>
<evidence type="ECO:0000313" key="5">
    <source>
        <dbReference type="Proteomes" id="UP000260828"/>
    </source>
</evidence>
<gene>
    <name evidence="3" type="ORF">DXC40_09635</name>
    <name evidence="2" type="ORF">ERS852551_00423</name>
</gene>
<feature type="domain" description="Glyoxalase-like" evidence="1">
    <location>
        <begin position="12"/>
        <end position="127"/>
    </location>
</feature>